<feature type="domain" description="SLH" evidence="3">
    <location>
        <begin position="166"/>
        <end position="229"/>
    </location>
</feature>
<evidence type="ECO:0000259" key="3">
    <source>
        <dbReference type="PROSITE" id="PS51272"/>
    </source>
</evidence>
<dbReference type="RefSeq" id="WP_126294242.1">
    <property type="nucleotide sequence ID" value="NZ_RXNR01000022.1"/>
</dbReference>
<dbReference type="Proteomes" id="UP000276349">
    <property type="component" value="Unassembled WGS sequence"/>
</dbReference>
<dbReference type="PROSITE" id="PS51272">
    <property type="entry name" value="SLH"/>
    <property type="match status" value="2"/>
</dbReference>
<dbReference type="InterPro" id="IPR035940">
    <property type="entry name" value="CAP_sf"/>
</dbReference>
<feature type="chain" id="PRO_5019528580" evidence="2">
    <location>
        <begin position="28"/>
        <end position="373"/>
    </location>
</feature>
<feature type="signal peptide" evidence="2">
    <location>
        <begin position="1"/>
        <end position="27"/>
    </location>
</feature>
<proteinExistence type="predicted"/>
<dbReference type="InterPro" id="IPR001119">
    <property type="entry name" value="SLH_dom"/>
</dbReference>
<dbReference type="InterPro" id="IPR014044">
    <property type="entry name" value="CAP_dom"/>
</dbReference>
<comment type="caution">
    <text evidence="4">The sequence shown here is derived from an EMBL/GenBank/DDBJ whole genome shotgun (WGS) entry which is preliminary data.</text>
</comment>
<sequence length="373" mass="42732">MILKKILLSTFIALLLTSNLLHSEANASNVNNKNPEKDVTVLADSEQYYYTDVSESYWAADSIKYLVDKGYMQVYKDGSFKPNRNTTRGEAAYVIAKMMGISLESTFKLKAKDVPTTHPYYKEIRKLAELGVIQNNEYFNPTEPLKRSHISKMIALAFGIAVDNVNKTSFTDYSKNYWAKNYIESLADVEIINGTTSTSFSPNQYVSRAHLAGLTVRGMEFRNKINRLEVAYDYLSKDYISTINSYTNWTNEVIKLVNEERKKAGLSSLNQDASLNQLAIIKAQDMINRNYFEHNSPYYGQSWDMATLFDYDYTSFGENIARNFQSPKEVMNAWMASDKHRSNILNENYTNIGIGIKPNENGNFYWVQLFSSK</sequence>
<organism evidence="4 5">
    <name type="scientific">Lysinibacillus telephonicus</name>
    <dbReference type="NCBI Taxonomy" id="1714840"/>
    <lineage>
        <taxon>Bacteria</taxon>
        <taxon>Bacillati</taxon>
        <taxon>Bacillota</taxon>
        <taxon>Bacilli</taxon>
        <taxon>Bacillales</taxon>
        <taxon>Bacillaceae</taxon>
        <taxon>Lysinibacillus</taxon>
    </lineage>
</organism>
<dbReference type="Pfam" id="PF00188">
    <property type="entry name" value="CAP"/>
    <property type="match status" value="1"/>
</dbReference>
<evidence type="ECO:0000256" key="1">
    <source>
        <dbReference type="ARBA" id="ARBA00022729"/>
    </source>
</evidence>
<keyword evidence="5" id="KW-1185">Reference proteome</keyword>
<dbReference type="Gene3D" id="3.40.33.10">
    <property type="entry name" value="CAP"/>
    <property type="match status" value="1"/>
</dbReference>
<name>A0A431US46_9BACI</name>
<dbReference type="PANTHER" id="PTHR31157:SF1">
    <property type="entry name" value="SCP DOMAIN-CONTAINING PROTEIN"/>
    <property type="match status" value="1"/>
</dbReference>
<evidence type="ECO:0000256" key="2">
    <source>
        <dbReference type="SAM" id="SignalP"/>
    </source>
</evidence>
<dbReference type="PANTHER" id="PTHR31157">
    <property type="entry name" value="SCP DOMAIN-CONTAINING PROTEIN"/>
    <property type="match status" value="1"/>
</dbReference>
<gene>
    <name evidence="4" type="ORF">EKG35_09645</name>
</gene>
<dbReference type="Pfam" id="PF00395">
    <property type="entry name" value="SLH"/>
    <property type="match status" value="3"/>
</dbReference>
<protein>
    <submittedName>
        <fullName evidence="4">S-layer protein</fullName>
    </submittedName>
</protein>
<accession>A0A431US46</accession>
<evidence type="ECO:0000313" key="5">
    <source>
        <dbReference type="Proteomes" id="UP000276349"/>
    </source>
</evidence>
<evidence type="ECO:0000313" key="4">
    <source>
        <dbReference type="EMBL" id="RTQ93184.1"/>
    </source>
</evidence>
<keyword evidence="1 2" id="KW-0732">Signal</keyword>
<dbReference type="AlphaFoldDB" id="A0A431US46"/>
<dbReference type="EMBL" id="RXNR01000022">
    <property type="protein sequence ID" value="RTQ93184.1"/>
    <property type="molecule type" value="Genomic_DNA"/>
</dbReference>
<reference evidence="4 5" key="1">
    <citation type="submission" date="2018-12" db="EMBL/GenBank/DDBJ databases">
        <authorList>
            <person name="Yu L."/>
        </authorList>
    </citation>
    <scope>NUCLEOTIDE SEQUENCE [LARGE SCALE GENOMIC DNA]</scope>
    <source>
        <strain evidence="4 5">S5H2222</strain>
    </source>
</reference>
<feature type="domain" description="SLH" evidence="3">
    <location>
        <begin position="46"/>
        <end position="109"/>
    </location>
</feature>
<dbReference type="SUPFAM" id="SSF55797">
    <property type="entry name" value="PR-1-like"/>
    <property type="match status" value="1"/>
</dbReference>
<dbReference type="CDD" id="cd05379">
    <property type="entry name" value="CAP_bacterial"/>
    <property type="match status" value="1"/>
</dbReference>
<dbReference type="OrthoDB" id="9783944at2"/>